<dbReference type="Proteomes" id="UP001181622">
    <property type="component" value="Unassembled WGS sequence"/>
</dbReference>
<evidence type="ECO:0000256" key="1">
    <source>
        <dbReference type="SAM" id="SignalP"/>
    </source>
</evidence>
<keyword evidence="3" id="KW-1185">Reference proteome</keyword>
<dbReference type="EMBL" id="JADBEO010000005">
    <property type="protein sequence ID" value="MDR4305683.1"/>
    <property type="molecule type" value="Genomic_DNA"/>
</dbReference>
<protein>
    <submittedName>
        <fullName evidence="2">Uncharacterized protein</fullName>
    </submittedName>
</protein>
<dbReference type="RefSeq" id="WP_309388888.1">
    <property type="nucleotide sequence ID" value="NZ_JADBEO010000005.1"/>
</dbReference>
<evidence type="ECO:0000313" key="2">
    <source>
        <dbReference type="EMBL" id="MDR4305683.1"/>
    </source>
</evidence>
<comment type="caution">
    <text evidence="2">The sequence shown here is derived from an EMBL/GenBank/DDBJ whole genome shotgun (WGS) entry which is preliminary data.</text>
</comment>
<organism evidence="2 3">
    <name type="scientific">Chelatococcus sambhunathii</name>
    <dbReference type="NCBI Taxonomy" id="363953"/>
    <lineage>
        <taxon>Bacteria</taxon>
        <taxon>Pseudomonadati</taxon>
        <taxon>Pseudomonadota</taxon>
        <taxon>Alphaproteobacteria</taxon>
        <taxon>Hyphomicrobiales</taxon>
        <taxon>Chelatococcaceae</taxon>
        <taxon>Chelatococcus</taxon>
    </lineage>
</organism>
<gene>
    <name evidence="2" type="ORF">IHQ68_03475</name>
</gene>
<accession>A0ABU1DCC1</accession>
<reference evidence="2" key="1">
    <citation type="submission" date="2020-10" db="EMBL/GenBank/DDBJ databases">
        <authorList>
            <person name="Abbas A."/>
            <person name="Razzaq R."/>
            <person name="Waqas M."/>
            <person name="Abbas N."/>
            <person name="Nielsen T.K."/>
            <person name="Hansen L.H."/>
            <person name="Hussain S."/>
            <person name="Shahid M."/>
        </authorList>
    </citation>
    <scope>NUCLEOTIDE SEQUENCE</scope>
    <source>
        <strain evidence="2">S14</strain>
    </source>
</reference>
<proteinExistence type="predicted"/>
<feature type="chain" id="PRO_5045645811" evidence="1">
    <location>
        <begin position="23"/>
        <end position="180"/>
    </location>
</feature>
<evidence type="ECO:0000313" key="3">
    <source>
        <dbReference type="Proteomes" id="UP001181622"/>
    </source>
</evidence>
<name>A0ABU1DCC1_9HYPH</name>
<feature type="signal peptide" evidence="1">
    <location>
        <begin position="1"/>
        <end position="22"/>
    </location>
</feature>
<sequence length="180" mass="18475">MSIQRVALVLVASFWAGGGAFASDGNMKAGPRCGGSTGGVCFTFAPGGTTQTLSSIKYDAPSAGTVAVTVNGTMQCGNNNGVESNAAGVVDLAAQIVKDDDAPLSDGPGGSRYPMRLVPTGLPTTASVLYSNAVNLAATRIFSVKRGKNVFNYKITPLRVDTNAFCTLFNTGLQVIFSPK</sequence>
<keyword evidence="1" id="KW-0732">Signal</keyword>